<dbReference type="Gene3D" id="1.10.470.10">
    <property type="entry name" value="Variant Surface Glycoprotein, subunit A, domain 2"/>
    <property type="match status" value="1"/>
</dbReference>
<dbReference type="VEuPathDB" id="TriTrypDB:Tb427_000519200"/>
<dbReference type="SUPFAM" id="SSF58087">
    <property type="entry name" value="Variant surface glycoprotein (N-terminal domain)"/>
    <property type="match status" value="1"/>
</dbReference>
<reference evidence="3" key="1">
    <citation type="submission" date="2013-02" db="EMBL/GenBank/DDBJ databases">
        <authorList>
            <person name="Cross G.A.M."/>
            <person name="Kim H.-S."/>
            <person name="Wickstead B."/>
        </authorList>
    </citation>
    <scope>NUCLEOTIDE SEQUENCE</scope>
    <source>
        <strain evidence="3">Lister 427</strain>
    </source>
</reference>
<dbReference type="AlphaFoldDB" id="M4SVS3"/>
<sequence length="461" mass="49733">MWTIRYGLLVIATTATVPQPFEPPKQISNPCDSTKQLLHLKEQLLAKATTNAGQITTAILKVAQLQAAAAATNGSESVMFGALAAGLGAKVVQAQTAHESNVRKLEDAAAAAQELAGLQALIADVEALSIKPMAEAQLGVSGPAAGKHYIRFASTGTTYATCEPQEPQTDSREATEQPDPANNVLDIFFLTGRQISGSNDKNALLCFHSTNTAACTAASANQNTYGELTAGNPLEVKKAQAKTPKTGNQQFIVAGGASSNLLPPQKYVDKRLATLAEGIAAYNELSFTANDLESPAMAVATETRLALLKALDPTADETKLSAKATEIDGQIAKLYGKNGGEVKTKVWNKFKSIQIPKEATLDNKPTTLNKLDDLNKLWFASFFHKAKLIQETAARAHQKETEKQKQRTTIRKQVQQKTKKTGIKRMSAKPLKRKIVTRKSVIGIRTKMSAKLRKERLLFQL</sequence>
<reference evidence="3" key="2">
    <citation type="journal article" date="2014" name="Mol. Biochem. Parasitol.">
        <title>Capturing the variant surface glycoprotein repertoire (the VSGnome) of Trypanosoma brucei Lister 427.</title>
        <authorList>
            <person name="Cross G.A."/>
            <person name="Kim H.S."/>
            <person name="Wickstead B."/>
        </authorList>
    </citation>
    <scope>NUCLEOTIDE SEQUENCE</scope>
    <source>
        <strain evidence="3">Lister 427</strain>
    </source>
</reference>
<accession>M4SVS3</accession>
<feature type="signal peptide" evidence="2">
    <location>
        <begin position="1"/>
        <end position="18"/>
    </location>
</feature>
<organism evidence="3">
    <name type="scientific">Trypanosoma brucei</name>
    <dbReference type="NCBI Taxonomy" id="5691"/>
    <lineage>
        <taxon>Eukaryota</taxon>
        <taxon>Discoba</taxon>
        <taxon>Euglenozoa</taxon>
        <taxon>Kinetoplastea</taxon>
        <taxon>Metakinetoplastina</taxon>
        <taxon>Trypanosomatida</taxon>
        <taxon>Trypanosomatidae</taxon>
        <taxon>Trypanosoma</taxon>
    </lineage>
</organism>
<name>M4SVS3_9TRYP</name>
<proteinExistence type="predicted"/>
<evidence type="ECO:0000313" key="3">
    <source>
        <dbReference type="EMBL" id="AGH60134.1"/>
    </source>
</evidence>
<dbReference type="EMBL" id="KC612703">
    <property type="protein sequence ID" value="AGH60134.1"/>
    <property type="molecule type" value="Genomic_DNA"/>
</dbReference>
<feature type="chain" id="PRO_5004057435" evidence="2">
    <location>
        <begin position="19"/>
        <end position="461"/>
    </location>
</feature>
<protein>
    <submittedName>
        <fullName evidence="3">Variant surface glycoprotein 1196</fullName>
    </submittedName>
</protein>
<evidence type="ECO:0000256" key="1">
    <source>
        <dbReference type="SAM" id="MobiDB-lite"/>
    </source>
</evidence>
<dbReference type="Gene3D" id="3.90.150.10">
    <property type="entry name" value="Variant Surface Glycoprotein, subunit A domain 1"/>
    <property type="match status" value="1"/>
</dbReference>
<feature type="region of interest" description="Disordered" evidence="1">
    <location>
        <begin position="160"/>
        <end position="179"/>
    </location>
</feature>
<evidence type="ECO:0000256" key="2">
    <source>
        <dbReference type="SAM" id="SignalP"/>
    </source>
</evidence>
<keyword evidence="2" id="KW-0732">Signal</keyword>